<dbReference type="InterPro" id="IPR029063">
    <property type="entry name" value="SAM-dependent_MTases_sf"/>
</dbReference>
<keyword evidence="3" id="KW-1185">Reference proteome</keyword>
<evidence type="ECO:0000313" key="2">
    <source>
        <dbReference type="EMBL" id="GAA1729403.1"/>
    </source>
</evidence>
<organism evidence="2 3">
    <name type="scientific">Aeromicrobium alkaliterrae</name>
    <dbReference type="NCBI Taxonomy" id="302168"/>
    <lineage>
        <taxon>Bacteria</taxon>
        <taxon>Bacillati</taxon>
        <taxon>Actinomycetota</taxon>
        <taxon>Actinomycetes</taxon>
        <taxon>Propionibacteriales</taxon>
        <taxon>Nocardioidaceae</taxon>
        <taxon>Aeromicrobium</taxon>
    </lineage>
</organism>
<name>A0ABP4VKI7_9ACTN</name>
<dbReference type="GO" id="GO:0032259">
    <property type="term" value="P:methylation"/>
    <property type="evidence" value="ECO:0007669"/>
    <property type="project" value="UniProtKB-KW"/>
</dbReference>
<sequence>MSSTMDAGSAFDGMFTAGSGRFVGSDGTFEHLAVRQWAGRTDLADRQLFIDHCSGPTIDLGCGPGRLISDLAERGIPALGIDVSAEAVRQTRRRGVQALRLDVFDDVPGVGDWAHALLADGNIGIGGDPVRLLSRARELLRPDGTALVEVSALGAGLVRDERRLWVEGRFSSAFAWAVVGLDAIDEVAREAGFSVTAVRTVAGRHAVTLTAA</sequence>
<gene>
    <name evidence="2" type="ORF">GCM10009710_07510</name>
</gene>
<feature type="domain" description="Methyltransferase" evidence="1">
    <location>
        <begin position="59"/>
        <end position="144"/>
    </location>
</feature>
<dbReference type="Proteomes" id="UP001501057">
    <property type="component" value="Unassembled WGS sequence"/>
</dbReference>
<dbReference type="GO" id="GO:0008168">
    <property type="term" value="F:methyltransferase activity"/>
    <property type="evidence" value="ECO:0007669"/>
    <property type="project" value="UniProtKB-KW"/>
</dbReference>
<dbReference type="Pfam" id="PF13649">
    <property type="entry name" value="Methyltransf_25"/>
    <property type="match status" value="1"/>
</dbReference>
<reference evidence="3" key="1">
    <citation type="journal article" date="2019" name="Int. J. Syst. Evol. Microbiol.">
        <title>The Global Catalogue of Microorganisms (GCM) 10K type strain sequencing project: providing services to taxonomists for standard genome sequencing and annotation.</title>
        <authorList>
            <consortium name="The Broad Institute Genomics Platform"/>
            <consortium name="The Broad Institute Genome Sequencing Center for Infectious Disease"/>
            <person name="Wu L."/>
            <person name="Ma J."/>
        </authorList>
    </citation>
    <scope>NUCLEOTIDE SEQUENCE [LARGE SCALE GENOMIC DNA]</scope>
    <source>
        <strain evidence="3">JCM 13518</strain>
    </source>
</reference>
<keyword evidence="2" id="KW-0808">Transferase</keyword>
<dbReference type="SUPFAM" id="SSF53335">
    <property type="entry name" value="S-adenosyl-L-methionine-dependent methyltransferases"/>
    <property type="match status" value="1"/>
</dbReference>
<dbReference type="EMBL" id="BAAAME010000002">
    <property type="protein sequence ID" value="GAA1729403.1"/>
    <property type="molecule type" value="Genomic_DNA"/>
</dbReference>
<comment type="caution">
    <text evidence="2">The sequence shown here is derived from an EMBL/GenBank/DDBJ whole genome shotgun (WGS) entry which is preliminary data.</text>
</comment>
<protein>
    <submittedName>
        <fullName evidence="2">Class I SAM-dependent methyltransferase</fullName>
    </submittedName>
</protein>
<accession>A0ABP4VKI7</accession>
<evidence type="ECO:0000259" key="1">
    <source>
        <dbReference type="Pfam" id="PF13649"/>
    </source>
</evidence>
<keyword evidence="2" id="KW-0489">Methyltransferase</keyword>
<evidence type="ECO:0000313" key="3">
    <source>
        <dbReference type="Proteomes" id="UP001501057"/>
    </source>
</evidence>
<dbReference type="RefSeq" id="WP_344197889.1">
    <property type="nucleotide sequence ID" value="NZ_BAAAME010000002.1"/>
</dbReference>
<proteinExistence type="predicted"/>
<dbReference type="Gene3D" id="3.40.50.150">
    <property type="entry name" value="Vaccinia Virus protein VP39"/>
    <property type="match status" value="1"/>
</dbReference>
<dbReference type="CDD" id="cd02440">
    <property type="entry name" value="AdoMet_MTases"/>
    <property type="match status" value="1"/>
</dbReference>
<dbReference type="InterPro" id="IPR041698">
    <property type="entry name" value="Methyltransf_25"/>
</dbReference>